<protein>
    <submittedName>
        <fullName evidence="1">Uncharacterized protein</fullName>
    </submittedName>
</protein>
<reference evidence="1" key="1">
    <citation type="submission" date="2020-12" db="EMBL/GenBank/DDBJ databases">
        <title>WGS assembly of Carya illinoinensis cv. Pawnee.</title>
        <authorList>
            <person name="Platts A."/>
            <person name="Shu S."/>
            <person name="Wright S."/>
            <person name="Barry K."/>
            <person name="Edger P."/>
            <person name="Pires J.C."/>
            <person name="Schmutz J."/>
        </authorList>
    </citation>
    <scope>NUCLEOTIDE SEQUENCE</scope>
    <source>
        <tissue evidence="1">Leaf</tissue>
    </source>
</reference>
<comment type="caution">
    <text evidence="1">The sequence shown here is derived from an EMBL/GenBank/DDBJ whole genome shotgun (WGS) entry which is preliminary data.</text>
</comment>
<proteinExistence type="predicted"/>
<keyword evidence="2" id="KW-1185">Reference proteome</keyword>
<sequence length="107" mass="12713">MISPQQRYLQFLVPKDLCSSQSYPVISILYSLSYAQYKANLTISRILWARCWWFNAWFWSPYAIAVKIWTACFLLGNCWSFARFELLQLSRICRGLDEQVEPIFADR</sequence>
<organism evidence="1 2">
    <name type="scientific">Carya illinoinensis</name>
    <name type="common">Pecan</name>
    <dbReference type="NCBI Taxonomy" id="32201"/>
    <lineage>
        <taxon>Eukaryota</taxon>
        <taxon>Viridiplantae</taxon>
        <taxon>Streptophyta</taxon>
        <taxon>Embryophyta</taxon>
        <taxon>Tracheophyta</taxon>
        <taxon>Spermatophyta</taxon>
        <taxon>Magnoliopsida</taxon>
        <taxon>eudicotyledons</taxon>
        <taxon>Gunneridae</taxon>
        <taxon>Pentapetalae</taxon>
        <taxon>rosids</taxon>
        <taxon>fabids</taxon>
        <taxon>Fagales</taxon>
        <taxon>Juglandaceae</taxon>
        <taxon>Carya</taxon>
    </lineage>
</organism>
<dbReference type="EMBL" id="CM031814">
    <property type="protein sequence ID" value="KAG6650876.1"/>
    <property type="molecule type" value="Genomic_DNA"/>
</dbReference>
<accession>A0A8T1Q8X7</accession>
<dbReference type="EMBL" id="CM031814">
    <property type="protein sequence ID" value="KAG6650878.1"/>
    <property type="molecule type" value="Genomic_DNA"/>
</dbReference>
<dbReference type="AlphaFoldDB" id="A0A8T1Q8X7"/>
<name>A0A8T1Q8X7_CARIL</name>
<gene>
    <name evidence="1" type="ORF">CIPAW_06G073400</name>
</gene>
<dbReference type="EMBL" id="CM031814">
    <property type="protein sequence ID" value="KAG6650877.1"/>
    <property type="molecule type" value="Genomic_DNA"/>
</dbReference>
<dbReference type="Proteomes" id="UP000811609">
    <property type="component" value="Chromosome 6"/>
</dbReference>
<evidence type="ECO:0000313" key="2">
    <source>
        <dbReference type="Proteomes" id="UP000811609"/>
    </source>
</evidence>
<evidence type="ECO:0000313" key="1">
    <source>
        <dbReference type="EMBL" id="KAG6650876.1"/>
    </source>
</evidence>